<proteinExistence type="predicted"/>
<reference evidence="1" key="1">
    <citation type="submission" date="2020-11" db="EMBL/GenBank/DDBJ databases">
        <title>Chlorella ohadii genome sequencing and assembly.</title>
        <authorList>
            <person name="Murik O."/>
            <person name="Treves H."/>
            <person name="Kedem I."/>
            <person name="Shotland Y."/>
            <person name="Kaplan A."/>
        </authorList>
    </citation>
    <scope>NUCLEOTIDE SEQUENCE</scope>
    <source>
        <strain evidence="1">1</strain>
    </source>
</reference>
<gene>
    <name evidence="1" type="ORF">COHA_004383</name>
</gene>
<comment type="caution">
    <text evidence="1">The sequence shown here is derived from an EMBL/GenBank/DDBJ whole genome shotgun (WGS) entry which is preliminary data.</text>
</comment>
<dbReference type="AlphaFoldDB" id="A0AAD5DT01"/>
<evidence type="ECO:0000313" key="2">
    <source>
        <dbReference type="Proteomes" id="UP001205105"/>
    </source>
</evidence>
<organism evidence="1 2">
    <name type="scientific">Chlorella ohadii</name>
    <dbReference type="NCBI Taxonomy" id="2649997"/>
    <lineage>
        <taxon>Eukaryota</taxon>
        <taxon>Viridiplantae</taxon>
        <taxon>Chlorophyta</taxon>
        <taxon>core chlorophytes</taxon>
        <taxon>Trebouxiophyceae</taxon>
        <taxon>Chlorellales</taxon>
        <taxon>Chlorellaceae</taxon>
        <taxon>Chlorella clade</taxon>
        <taxon>Chlorella</taxon>
    </lineage>
</organism>
<dbReference type="Proteomes" id="UP001205105">
    <property type="component" value="Unassembled WGS sequence"/>
</dbReference>
<name>A0AAD5DT01_9CHLO</name>
<keyword evidence="2" id="KW-1185">Reference proteome</keyword>
<dbReference type="EMBL" id="JADXDR010000058">
    <property type="protein sequence ID" value="KAI7841854.1"/>
    <property type="molecule type" value="Genomic_DNA"/>
</dbReference>
<accession>A0AAD5DT01</accession>
<sequence length="189" mass="21001">MGLGDKERLVVAHHDGGAVEWRIQRPLLSLHDLPPLLALGGMVAWAVVMSWKWHWAQAAALAALVALAVELLQGLVEVSCETLTFTPGQGVRLEARRRSRLNEQARVVPLSRLDCAVIHGHTTPMRKQRHYLALALKPEGGQPRASHGGEDLVQAELAFVNTEPRLELIRRVLLELQPLLEGKEPKKRK</sequence>
<protein>
    <submittedName>
        <fullName evidence="1">Uncharacterized protein</fullName>
    </submittedName>
</protein>
<evidence type="ECO:0000313" key="1">
    <source>
        <dbReference type="EMBL" id="KAI7841854.1"/>
    </source>
</evidence>